<sequence>MKVFEELCATALAIFIGVCIGSLSIVGVLSVVDYAVCRGFANGTGSEVRWSFGCYVKVGDEWVPKNYVYGTAVEARVKK</sequence>
<dbReference type="EMBL" id="LR796717">
    <property type="protein sequence ID" value="CAB4161149.1"/>
    <property type="molecule type" value="Genomic_DNA"/>
</dbReference>
<gene>
    <name evidence="4" type="ORF">UFOVP1161_17</name>
    <name evidence="2" type="ORF">UFOVP501_17</name>
    <name evidence="3" type="ORF">UFOVP762_34</name>
</gene>
<organism evidence="4">
    <name type="scientific">uncultured Caudovirales phage</name>
    <dbReference type="NCBI Taxonomy" id="2100421"/>
    <lineage>
        <taxon>Viruses</taxon>
        <taxon>Duplodnaviria</taxon>
        <taxon>Heunggongvirae</taxon>
        <taxon>Uroviricota</taxon>
        <taxon>Caudoviricetes</taxon>
        <taxon>Peduoviridae</taxon>
        <taxon>Maltschvirus</taxon>
        <taxon>Maltschvirus maltsch</taxon>
    </lineage>
</organism>
<keyword evidence="1" id="KW-1133">Transmembrane helix</keyword>
<protein>
    <submittedName>
        <fullName evidence="4">Uncharacterized protein</fullName>
    </submittedName>
</protein>
<evidence type="ECO:0000313" key="4">
    <source>
        <dbReference type="EMBL" id="CAB4187178.1"/>
    </source>
</evidence>
<evidence type="ECO:0000313" key="3">
    <source>
        <dbReference type="EMBL" id="CAB4161149.1"/>
    </source>
</evidence>
<evidence type="ECO:0000313" key="2">
    <source>
        <dbReference type="EMBL" id="CAB4146405.1"/>
    </source>
</evidence>
<reference evidence="4" key="1">
    <citation type="submission" date="2020-05" db="EMBL/GenBank/DDBJ databases">
        <authorList>
            <person name="Chiriac C."/>
            <person name="Salcher M."/>
            <person name="Ghai R."/>
            <person name="Kavagutti S V."/>
        </authorList>
    </citation>
    <scope>NUCLEOTIDE SEQUENCE</scope>
</reference>
<accession>A0A6J5R120</accession>
<keyword evidence="1" id="KW-0472">Membrane</keyword>
<dbReference type="EMBL" id="LR797106">
    <property type="protein sequence ID" value="CAB4187178.1"/>
    <property type="molecule type" value="Genomic_DNA"/>
</dbReference>
<evidence type="ECO:0000256" key="1">
    <source>
        <dbReference type="SAM" id="Phobius"/>
    </source>
</evidence>
<feature type="transmembrane region" description="Helical" evidence="1">
    <location>
        <begin position="7"/>
        <end position="32"/>
    </location>
</feature>
<keyword evidence="1" id="KW-0812">Transmembrane</keyword>
<name>A0A6J5R120_9CAUD</name>
<dbReference type="EMBL" id="LR796469">
    <property type="protein sequence ID" value="CAB4146405.1"/>
    <property type="molecule type" value="Genomic_DNA"/>
</dbReference>
<proteinExistence type="predicted"/>